<evidence type="ECO:0000256" key="3">
    <source>
        <dbReference type="ARBA" id="ARBA00023274"/>
    </source>
</evidence>
<comment type="caution">
    <text evidence="4">The sequence shown here is derived from an EMBL/GenBank/DDBJ whole genome shotgun (WGS) entry which is preliminary data.</text>
</comment>
<comment type="similarity">
    <text evidence="1">Belongs to the universal ribosomal protein uL14 family.</text>
</comment>
<dbReference type="Proteomes" id="UP001151752">
    <property type="component" value="Chromosome 3"/>
</dbReference>
<gene>
    <name evidence="4" type="ORF">OIU74_014830</name>
</gene>
<dbReference type="InterPro" id="IPR036853">
    <property type="entry name" value="Ribosomal_uL14_sf"/>
</dbReference>
<dbReference type="InterPro" id="IPR000218">
    <property type="entry name" value="Ribosomal_uL14"/>
</dbReference>
<dbReference type="AlphaFoldDB" id="A0A9Q0PXC3"/>
<dbReference type="GO" id="GO:1990904">
    <property type="term" value="C:ribonucleoprotein complex"/>
    <property type="evidence" value="ECO:0007669"/>
    <property type="project" value="UniProtKB-KW"/>
</dbReference>
<keyword evidence="5" id="KW-1185">Reference proteome</keyword>
<proteinExistence type="inferred from homology"/>
<keyword evidence="3" id="KW-0687">Ribonucleoprotein</keyword>
<evidence type="ECO:0000256" key="2">
    <source>
        <dbReference type="ARBA" id="ARBA00022980"/>
    </source>
</evidence>
<organism evidence="4 5">
    <name type="scientific">Salix koriyanagi</name>
    <dbReference type="NCBI Taxonomy" id="2511006"/>
    <lineage>
        <taxon>Eukaryota</taxon>
        <taxon>Viridiplantae</taxon>
        <taxon>Streptophyta</taxon>
        <taxon>Embryophyta</taxon>
        <taxon>Tracheophyta</taxon>
        <taxon>Spermatophyta</taxon>
        <taxon>Magnoliopsida</taxon>
        <taxon>eudicotyledons</taxon>
        <taxon>Gunneridae</taxon>
        <taxon>Pentapetalae</taxon>
        <taxon>rosids</taxon>
        <taxon>fabids</taxon>
        <taxon>Malpighiales</taxon>
        <taxon>Salicaceae</taxon>
        <taxon>Saliceae</taxon>
        <taxon>Salix</taxon>
    </lineage>
</organism>
<dbReference type="EMBL" id="JAPFFM010000017">
    <property type="protein sequence ID" value="KAJ6695804.1"/>
    <property type="molecule type" value="Genomic_DNA"/>
</dbReference>
<keyword evidence="2 4" id="KW-0689">Ribosomal protein</keyword>
<dbReference type="SUPFAM" id="SSF50193">
    <property type="entry name" value="Ribosomal protein L14"/>
    <property type="match status" value="1"/>
</dbReference>
<evidence type="ECO:0000256" key="1">
    <source>
        <dbReference type="ARBA" id="ARBA00010745"/>
    </source>
</evidence>
<reference evidence="4" key="1">
    <citation type="submission" date="2022-11" db="EMBL/GenBank/DDBJ databases">
        <authorList>
            <person name="Hyden B.L."/>
            <person name="Feng K."/>
            <person name="Yates T."/>
            <person name="Jawdy S."/>
            <person name="Smart L.B."/>
            <person name="Muchero W."/>
        </authorList>
    </citation>
    <scope>NUCLEOTIDE SEQUENCE</scope>
    <source>
        <tissue evidence="4">Shoot tip</tissue>
    </source>
</reference>
<dbReference type="GO" id="GO:0003735">
    <property type="term" value="F:structural constituent of ribosome"/>
    <property type="evidence" value="ECO:0007669"/>
    <property type="project" value="InterPro"/>
</dbReference>
<dbReference type="GO" id="GO:0005840">
    <property type="term" value="C:ribosome"/>
    <property type="evidence" value="ECO:0007669"/>
    <property type="project" value="UniProtKB-KW"/>
</dbReference>
<dbReference type="Gene3D" id="2.40.150.20">
    <property type="entry name" value="Ribosomal protein L14"/>
    <property type="match status" value="1"/>
</dbReference>
<sequence>MSTILKVVDNFGGKKGDVHAIFEGKERGKVGVLNRTPLIAFVKEAIPNGKVKRGEVVCGVVLRAAMQRGCYDGSEVKF</sequence>
<dbReference type="GO" id="GO:0006412">
    <property type="term" value="P:translation"/>
    <property type="evidence" value="ECO:0007669"/>
    <property type="project" value="InterPro"/>
</dbReference>
<evidence type="ECO:0000313" key="4">
    <source>
        <dbReference type="EMBL" id="KAJ6695804.1"/>
    </source>
</evidence>
<evidence type="ECO:0000313" key="5">
    <source>
        <dbReference type="Proteomes" id="UP001151752"/>
    </source>
</evidence>
<name>A0A9Q0PXC3_9ROSI</name>
<reference evidence="4" key="2">
    <citation type="journal article" date="2023" name="Int. J. Mol. Sci.">
        <title>De Novo Assembly and Annotation of 11 Diverse Shrub Willow (Salix) Genomes Reveals Novel Gene Organization in Sex-Linked Regions.</title>
        <authorList>
            <person name="Hyden B."/>
            <person name="Feng K."/>
            <person name="Yates T.B."/>
            <person name="Jawdy S."/>
            <person name="Cereghino C."/>
            <person name="Smart L.B."/>
            <person name="Muchero W."/>
        </authorList>
    </citation>
    <scope>NUCLEOTIDE SEQUENCE</scope>
    <source>
        <tissue evidence="4">Shoot tip</tissue>
    </source>
</reference>
<accession>A0A9Q0PXC3</accession>
<dbReference type="Pfam" id="PF00238">
    <property type="entry name" value="Ribosomal_L14"/>
    <property type="match status" value="1"/>
</dbReference>
<protein>
    <submittedName>
        <fullName evidence="4">50S/60S RIBOSOMAL PROTEIN L14/L23</fullName>
    </submittedName>
</protein>